<dbReference type="EMBL" id="CP001812">
    <property type="protein sequence ID" value="ADL36075.1"/>
    <property type="molecule type" value="Genomic_DNA"/>
</dbReference>
<keyword evidence="2" id="KW-1185">Reference proteome</keyword>
<protein>
    <submittedName>
        <fullName evidence="1">Uncharacterized protein</fullName>
    </submittedName>
</protein>
<dbReference type="KEGG" id="bpb:bpr_II136"/>
<gene>
    <name evidence="1" type="ordered locus">bpr_II136</name>
</gene>
<keyword evidence="1" id="KW-0614">Plasmid</keyword>
<sequence>MGKFAVRMIQMYEEVVIVNDTRITTQEQANRFARKYDREVGMDPQKNIGVKFEAANIHDYPFAMEISYKDLEG</sequence>
<evidence type="ECO:0000313" key="2">
    <source>
        <dbReference type="Proteomes" id="UP000001299"/>
    </source>
</evidence>
<dbReference type="RefSeq" id="WP_013282724.1">
    <property type="nucleotide sequence ID" value="NC_014389.1"/>
</dbReference>
<dbReference type="AlphaFoldDB" id="E0S3U3"/>
<evidence type="ECO:0000313" key="1">
    <source>
        <dbReference type="EMBL" id="ADL36075.1"/>
    </source>
</evidence>
<organism evidence="1 2">
    <name type="scientific">Butyrivibrio proteoclasticus (strain ATCC 51982 / DSM 14932 / B316)</name>
    <name type="common">Clostridium proteoclasticum</name>
    <dbReference type="NCBI Taxonomy" id="515622"/>
    <lineage>
        <taxon>Bacteria</taxon>
        <taxon>Bacillati</taxon>
        <taxon>Bacillota</taxon>
        <taxon>Clostridia</taxon>
        <taxon>Lachnospirales</taxon>
        <taxon>Lachnospiraceae</taxon>
        <taxon>Butyrivibrio</taxon>
    </lineage>
</organism>
<dbReference type="Proteomes" id="UP000001299">
    <property type="component" value="Plasmid pCY360"/>
</dbReference>
<reference evidence="1 2" key="1">
    <citation type="journal article" date="2010" name="PLoS ONE">
        <title>The glycobiome of the rumen bacterium Butyrivibrio proteoclasticus B316(T) highlights adaptation to a polysaccharide-rich environment.</title>
        <authorList>
            <person name="Kelly W.J."/>
            <person name="Leahy S.C."/>
            <person name="Altermann E."/>
            <person name="Yeoman C.J."/>
            <person name="Dunne J.C."/>
            <person name="Kong Z."/>
            <person name="Pacheco D.M."/>
            <person name="Li D."/>
            <person name="Noel S.J."/>
            <person name="Moon C.D."/>
            <person name="Cookson A.L."/>
            <person name="Attwood G.T."/>
        </authorList>
    </citation>
    <scope>NUCLEOTIDE SEQUENCE [LARGE SCALE GENOMIC DNA]</scope>
    <source>
        <strain evidence="2">ATCC 51982 / DSM 14932 / B316</strain>
        <plasmid evidence="2">Plasmid pCY360</plasmid>
    </source>
</reference>
<geneLocation type="plasmid" evidence="1 2">
    <name>pCY360</name>
</geneLocation>
<name>E0S3U3_BUTPB</name>
<proteinExistence type="predicted"/>
<accession>E0S3U3</accession>
<dbReference type="HOGENOM" id="CLU_2697627_0_0_9"/>